<dbReference type="Gramene" id="TraesPARA_EIv1.0_0286480.1">
    <property type="protein sequence ID" value="TraesPARA_EIv1.0_0286480.1.CDS1"/>
    <property type="gene ID" value="TraesPARA_EIv1.0_0286480"/>
</dbReference>
<proteinExistence type="predicted"/>
<accession>A0A3B5ZXE6</accession>
<dbReference type="Gramene" id="TraesCAD_scaffold_026005_01G000100.1">
    <property type="protein sequence ID" value="TraesCAD_scaffold_026005_01G000100.1"/>
    <property type="gene ID" value="TraesCAD_scaffold_026005_01G000100"/>
</dbReference>
<dbReference type="Gramene" id="TraesCLE_scaffold_008490_01G000200.1">
    <property type="protein sequence ID" value="TraesCLE_scaffold_008490_01G000200.1"/>
    <property type="gene ID" value="TraesCLE_scaffold_008490_01G000200"/>
</dbReference>
<keyword evidence="3" id="KW-1185">Reference proteome</keyword>
<dbReference type="OrthoDB" id="686547at2759"/>
<evidence type="ECO:0000313" key="2">
    <source>
        <dbReference type="EnsemblPlants" id="TraesCS1D02G249400.1.cds1"/>
    </source>
</evidence>
<dbReference type="Gramene" id="TraesROB_scaffold_004828_01G000400.1">
    <property type="protein sequence ID" value="TraesROB_scaffold_004828_01G000400.1"/>
    <property type="gene ID" value="TraesROB_scaffold_004828_01G000400"/>
</dbReference>
<dbReference type="Gramene" id="TraesCS1D02G249400.1">
    <property type="protein sequence ID" value="TraesCS1D02G249400.1.cds1"/>
    <property type="gene ID" value="TraesCS1D02G249400"/>
</dbReference>
<dbReference type="Gramene" id="TraesCS1D03G0603900.1">
    <property type="protein sequence ID" value="TraesCS1D03G0603900.1.CDS1"/>
    <property type="gene ID" value="TraesCS1D03G0603900"/>
</dbReference>
<dbReference type="STRING" id="4565.A0A3B5ZXE6"/>
<dbReference type="Proteomes" id="UP000019116">
    <property type="component" value="Chromosome 1D"/>
</dbReference>
<sequence>MRDKYEALRNYGLEESEATIFQSGAKLGRQLEEIEDVTRRWKVLADFWCEMMLYVAPSDNVNEHIEQLTRGGELITHLWALLSHAGILERGQDQQTPPSRHPHAENTCESHQEIEQDSASHEGTTHHLGTTSPADPLAAASPAHHLAGNLQMSDFALQAPSPRLFFKLAACH</sequence>
<reference evidence="2" key="1">
    <citation type="submission" date="2018-08" db="EMBL/GenBank/DDBJ databases">
        <authorList>
            <person name="Rossello M."/>
        </authorList>
    </citation>
    <scope>NUCLEOTIDE SEQUENCE [LARGE SCALE GENOMIC DNA]</scope>
    <source>
        <strain evidence="2">cv. Chinese Spring</strain>
    </source>
</reference>
<protein>
    <submittedName>
        <fullName evidence="2">Uncharacterized protein</fullName>
    </submittedName>
</protein>
<dbReference type="AlphaFoldDB" id="A0A3B5ZXE6"/>
<name>A0A3B5ZXE6_WHEAT</name>
<dbReference type="InterPro" id="IPR007658">
    <property type="entry name" value="DUF594"/>
</dbReference>
<feature type="compositionally biased region" description="Basic and acidic residues" evidence="1">
    <location>
        <begin position="102"/>
        <end position="125"/>
    </location>
</feature>
<dbReference type="EnsemblPlants" id="TraesCS1D02G249400.1">
    <property type="protein sequence ID" value="TraesCS1D02G249400.1.cds1"/>
    <property type="gene ID" value="TraesCS1D02G249400"/>
</dbReference>
<evidence type="ECO:0000256" key="1">
    <source>
        <dbReference type="SAM" id="MobiDB-lite"/>
    </source>
</evidence>
<evidence type="ECO:0000313" key="3">
    <source>
        <dbReference type="Proteomes" id="UP000019116"/>
    </source>
</evidence>
<organism evidence="2">
    <name type="scientific">Triticum aestivum</name>
    <name type="common">Wheat</name>
    <dbReference type="NCBI Taxonomy" id="4565"/>
    <lineage>
        <taxon>Eukaryota</taxon>
        <taxon>Viridiplantae</taxon>
        <taxon>Streptophyta</taxon>
        <taxon>Embryophyta</taxon>
        <taxon>Tracheophyta</taxon>
        <taxon>Spermatophyta</taxon>
        <taxon>Magnoliopsida</taxon>
        <taxon>Liliopsida</taxon>
        <taxon>Poales</taxon>
        <taxon>Poaceae</taxon>
        <taxon>BOP clade</taxon>
        <taxon>Pooideae</taxon>
        <taxon>Triticodae</taxon>
        <taxon>Triticeae</taxon>
        <taxon>Triticinae</taxon>
        <taxon>Triticum</taxon>
    </lineage>
</organism>
<dbReference type="PANTHER" id="PTHR31325">
    <property type="entry name" value="OS01G0798800 PROTEIN-RELATED"/>
    <property type="match status" value="1"/>
</dbReference>
<reference evidence="2" key="2">
    <citation type="submission" date="2018-10" db="UniProtKB">
        <authorList>
            <consortium name="EnsemblPlants"/>
        </authorList>
    </citation>
    <scope>IDENTIFICATION</scope>
</reference>
<dbReference type="Gramene" id="TraesWEE_scaffold_038806_01G000200.1">
    <property type="protein sequence ID" value="TraesWEE_scaffold_038806_01G000200.1"/>
    <property type="gene ID" value="TraesWEE_scaffold_038806_01G000200"/>
</dbReference>
<dbReference type="Pfam" id="PF04578">
    <property type="entry name" value="DUF594"/>
    <property type="match status" value="1"/>
</dbReference>
<feature type="region of interest" description="Disordered" evidence="1">
    <location>
        <begin position="91"/>
        <end position="139"/>
    </location>
</feature>
<dbReference type="Gramene" id="TraesRN1D0100642700.1">
    <property type="protein sequence ID" value="TraesRN1D0100642700.1"/>
    <property type="gene ID" value="TraesRN1D0100642700"/>
</dbReference>